<proteinExistence type="inferred from homology"/>
<evidence type="ECO:0000256" key="6">
    <source>
        <dbReference type="ARBA" id="ARBA00072682"/>
    </source>
</evidence>
<keyword evidence="4" id="KW-0413">Isomerase</keyword>
<comment type="similarity">
    <text evidence="1">Belongs to the pseudouridine synthase RluA family.</text>
</comment>
<reference evidence="10" key="1">
    <citation type="submission" date="2018-04" db="EMBL/GenBank/DDBJ databases">
        <title>Transcriptome assembly of Sipha flava.</title>
        <authorList>
            <person name="Scully E.D."/>
            <person name="Geib S.M."/>
            <person name="Palmer N.A."/>
            <person name="Koch K."/>
            <person name="Bradshaw J."/>
            <person name="Heng-Moss T."/>
            <person name="Sarath G."/>
        </authorList>
    </citation>
    <scope>NUCLEOTIDE SEQUENCE</scope>
</reference>
<evidence type="ECO:0000256" key="8">
    <source>
        <dbReference type="PIRSR" id="PIRSR606225-1"/>
    </source>
</evidence>
<dbReference type="RefSeq" id="XP_025423547.1">
    <property type="nucleotide sequence ID" value="XM_025567762.1"/>
</dbReference>
<dbReference type="GO" id="GO:0003723">
    <property type="term" value="F:RNA binding"/>
    <property type="evidence" value="ECO:0007669"/>
    <property type="project" value="InterPro"/>
</dbReference>
<reference evidence="12" key="2">
    <citation type="submission" date="2025-04" db="UniProtKB">
        <authorList>
            <consortium name="RefSeq"/>
        </authorList>
    </citation>
    <scope>IDENTIFICATION</scope>
    <source>
        <tissue evidence="12">Whole body</tissue>
    </source>
</reference>
<accession>A0A2S2QQQ3</accession>
<dbReference type="InterPro" id="IPR006225">
    <property type="entry name" value="PsdUridine_synth_RluC/D"/>
</dbReference>
<dbReference type="InterPro" id="IPR050188">
    <property type="entry name" value="RluA_PseudoU_synthase"/>
</dbReference>
<dbReference type="InterPro" id="IPR006224">
    <property type="entry name" value="PsdUridine_synth_RluA-like_CS"/>
</dbReference>
<dbReference type="GO" id="GO:0000455">
    <property type="term" value="P:enzyme-directed rRNA pseudouridine synthesis"/>
    <property type="evidence" value="ECO:0007669"/>
    <property type="project" value="TreeGrafter"/>
</dbReference>
<evidence type="ECO:0000256" key="7">
    <source>
        <dbReference type="ARBA" id="ARBA00080257"/>
    </source>
</evidence>
<dbReference type="EMBL" id="GGMS01010657">
    <property type="protein sequence ID" value="MBY79860.1"/>
    <property type="molecule type" value="Transcribed_RNA"/>
</dbReference>
<gene>
    <name evidence="10" type="primary">Rpusd2</name>
    <name evidence="12" type="synonym">LOC112692940</name>
    <name evidence="10" type="ORF">g.162084</name>
</gene>
<evidence type="ECO:0000256" key="1">
    <source>
        <dbReference type="ARBA" id="ARBA00010876"/>
    </source>
</evidence>
<evidence type="ECO:0000259" key="9">
    <source>
        <dbReference type="Pfam" id="PF00849"/>
    </source>
</evidence>
<protein>
    <recommendedName>
        <fullName evidence="6">Pseudouridylate synthase RPUSD2</fullName>
    </recommendedName>
    <alternativeName>
        <fullName evidence="7">RNA pseudouridylate synthase domain-containing protein 2</fullName>
    </alternativeName>
</protein>
<comment type="function">
    <text evidence="5">Pseudouridine synthase that catalyzes pseudouridylation of mRNAs.</text>
</comment>
<dbReference type="Pfam" id="PF00849">
    <property type="entry name" value="PseudoU_synth_2"/>
    <property type="match status" value="1"/>
</dbReference>
<evidence type="ECO:0000313" key="10">
    <source>
        <dbReference type="EMBL" id="MBY79860.1"/>
    </source>
</evidence>
<feature type="domain" description="Pseudouridine synthase RsuA/RluA-like" evidence="9">
    <location>
        <begin position="270"/>
        <end position="417"/>
    </location>
</feature>
<keyword evidence="2" id="KW-0597">Phosphoprotein</keyword>
<keyword evidence="3" id="KW-0507">mRNA processing</keyword>
<dbReference type="InterPro" id="IPR020103">
    <property type="entry name" value="PsdUridine_synth_cat_dom_sf"/>
</dbReference>
<dbReference type="PANTHER" id="PTHR21600">
    <property type="entry name" value="MITOCHONDRIAL RNA PSEUDOURIDINE SYNTHASE"/>
    <property type="match status" value="1"/>
</dbReference>
<dbReference type="AlphaFoldDB" id="A0A2S2QQQ3"/>
<name>A0A2S2QQQ3_9HEMI</name>
<sequence length="577" mass="67034">MTLCPAGGCVWISILFQPLDRCSLAHVLTRAYVVLQRPSKICPTGFPFRILYMVYQARLWVQQLINLLTNSHFAKTTKNMENILHHSVTQIHNKSHIGVQCSLSNDLESSQCNPENCLVIEKEEEYDKNSDVLENKRKLQEYVEYREKPKKFKLDPAQLRPGFTDERFNETSYYFDNGLRKVYPYYFTFTTYTKGRWVGKTLLEVFGKEFRAHTSDEYKHHIQKGSLTINNERVTPDYVLKHNDLLANVVHRHEVPVVYGTIDILHIDKDIVVVNKPASIPVHPCGRYRHNTIIFLLAKEYNLKDLKTIHRLDRLTSGVLMFGRTQNLARKLEAQIREREVSKQYVCRVEGKFPESVECEEPIEVVSYKIGVCKVSPKGKKCRTSFQLIGYNEKMNTSVVLCKPYSGRMHQIRVHLQYLGYPIKNDPLYNDIIFGPEKGRKGKFGKTDEQLVQDLIIAHNAENWLKTDNNLSLLPKVVNDINNTELLESPRLETNTGHSPKPMFINMTTQTGIDLPDMTYDKNKDSIDPYCQECKINYKDPQPKDLMMYLHALKYSGPDWTYETPMPVWADVNWNEL</sequence>
<evidence type="ECO:0000256" key="3">
    <source>
        <dbReference type="ARBA" id="ARBA00022664"/>
    </source>
</evidence>
<dbReference type="OrthoDB" id="424794at2759"/>
<evidence type="ECO:0000256" key="2">
    <source>
        <dbReference type="ARBA" id="ARBA00022553"/>
    </source>
</evidence>
<evidence type="ECO:0000313" key="11">
    <source>
        <dbReference type="Proteomes" id="UP000694846"/>
    </source>
</evidence>
<dbReference type="PROSITE" id="PS01129">
    <property type="entry name" value="PSI_RLU"/>
    <property type="match status" value="1"/>
</dbReference>
<keyword evidence="11" id="KW-1185">Reference proteome</keyword>
<evidence type="ECO:0000256" key="5">
    <source>
        <dbReference type="ARBA" id="ARBA00057241"/>
    </source>
</evidence>
<feature type="active site" evidence="8">
    <location>
        <position position="313"/>
    </location>
</feature>
<dbReference type="PANTHER" id="PTHR21600:SF40">
    <property type="entry name" value="PSEUDOURIDYLATE SYNTHASE RPUSD2"/>
    <property type="match status" value="1"/>
</dbReference>
<organism evidence="10">
    <name type="scientific">Sipha flava</name>
    <name type="common">yellow sugarcane aphid</name>
    <dbReference type="NCBI Taxonomy" id="143950"/>
    <lineage>
        <taxon>Eukaryota</taxon>
        <taxon>Metazoa</taxon>
        <taxon>Ecdysozoa</taxon>
        <taxon>Arthropoda</taxon>
        <taxon>Hexapoda</taxon>
        <taxon>Insecta</taxon>
        <taxon>Pterygota</taxon>
        <taxon>Neoptera</taxon>
        <taxon>Paraneoptera</taxon>
        <taxon>Hemiptera</taxon>
        <taxon>Sternorrhyncha</taxon>
        <taxon>Aphidomorpha</taxon>
        <taxon>Aphidoidea</taxon>
        <taxon>Aphididae</taxon>
        <taxon>Sipha</taxon>
    </lineage>
</organism>
<evidence type="ECO:0000256" key="4">
    <source>
        <dbReference type="ARBA" id="ARBA00023235"/>
    </source>
</evidence>
<dbReference type="NCBIfam" id="TIGR00005">
    <property type="entry name" value="rluA_subfam"/>
    <property type="match status" value="1"/>
</dbReference>
<dbReference type="SUPFAM" id="SSF55120">
    <property type="entry name" value="Pseudouridine synthase"/>
    <property type="match status" value="1"/>
</dbReference>
<dbReference type="InterPro" id="IPR006145">
    <property type="entry name" value="PsdUridine_synth_RsuA/RluA"/>
</dbReference>
<dbReference type="GO" id="GO:0006397">
    <property type="term" value="P:mRNA processing"/>
    <property type="evidence" value="ECO:0007669"/>
    <property type="project" value="UniProtKB-KW"/>
</dbReference>
<dbReference type="GO" id="GO:0009982">
    <property type="term" value="F:pseudouridine synthase activity"/>
    <property type="evidence" value="ECO:0007669"/>
    <property type="project" value="InterPro"/>
</dbReference>
<evidence type="ECO:0000313" key="12">
    <source>
        <dbReference type="RefSeq" id="XP_025423547.1"/>
    </source>
</evidence>
<dbReference type="FunFam" id="3.30.2350.10:FF:000010">
    <property type="entry name" value="RNA pseudouridine synthase domain-containing 2"/>
    <property type="match status" value="1"/>
</dbReference>
<dbReference type="Gene3D" id="3.30.2350.10">
    <property type="entry name" value="Pseudouridine synthase"/>
    <property type="match status" value="1"/>
</dbReference>
<dbReference type="Proteomes" id="UP000694846">
    <property type="component" value="Unplaced"/>
</dbReference>
<dbReference type="CDD" id="cd02557">
    <property type="entry name" value="PseudoU_synth_ScRIB2"/>
    <property type="match status" value="1"/>
</dbReference>